<dbReference type="Proteomes" id="UP000886884">
    <property type="component" value="Unassembled WGS sequence"/>
</dbReference>
<proteinExistence type="predicted"/>
<evidence type="ECO:0000313" key="2">
    <source>
        <dbReference type="Proteomes" id="UP000886884"/>
    </source>
</evidence>
<protein>
    <submittedName>
        <fullName evidence="1">Uncharacterized protein</fullName>
    </submittedName>
</protein>
<organism evidence="1 2">
    <name type="scientific">Candidatus Ornithocaccomicrobium faecavium</name>
    <dbReference type="NCBI Taxonomy" id="2840890"/>
    <lineage>
        <taxon>Bacteria</taxon>
        <taxon>Bacillati</taxon>
        <taxon>Bacillota</taxon>
        <taxon>Clostridia</taxon>
        <taxon>Candidatus Ornithocaccomicrobium</taxon>
    </lineage>
</organism>
<evidence type="ECO:0000313" key="1">
    <source>
        <dbReference type="EMBL" id="HIV26406.1"/>
    </source>
</evidence>
<comment type="caution">
    <text evidence="1">The sequence shown here is derived from an EMBL/GenBank/DDBJ whole genome shotgun (WGS) entry which is preliminary data.</text>
</comment>
<gene>
    <name evidence="1" type="ORF">IAA64_00425</name>
</gene>
<reference evidence="1" key="2">
    <citation type="journal article" date="2021" name="PeerJ">
        <title>Extensive microbial diversity within the chicken gut microbiome revealed by metagenomics and culture.</title>
        <authorList>
            <person name="Gilroy R."/>
            <person name="Ravi A."/>
            <person name="Getino M."/>
            <person name="Pursley I."/>
            <person name="Horton D.L."/>
            <person name="Alikhan N.F."/>
            <person name="Baker D."/>
            <person name="Gharbi K."/>
            <person name="Hall N."/>
            <person name="Watson M."/>
            <person name="Adriaenssens E.M."/>
            <person name="Foster-Nyarko E."/>
            <person name="Jarju S."/>
            <person name="Secka A."/>
            <person name="Antonio M."/>
            <person name="Oren A."/>
            <person name="Chaudhuri R.R."/>
            <person name="La Ragione R."/>
            <person name="Hildebrand F."/>
            <person name="Pallen M.J."/>
        </authorList>
    </citation>
    <scope>NUCLEOTIDE SEQUENCE</scope>
    <source>
        <strain evidence="1">CHK183-6373</strain>
    </source>
</reference>
<dbReference type="AlphaFoldDB" id="A0A9D1P5N2"/>
<accession>A0A9D1P5N2</accession>
<dbReference type="EMBL" id="DVOT01000007">
    <property type="protein sequence ID" value="HIV26406.1"/>
    <property type="molecule type" value="Genomic_DNA"/>
</dbReference>
<name>A0A9D1P5N2_9FIRM</name>
<sequence>MRSKCEDIIWNAKNYIFVLCEERFGSNFQSIQVILNPIKCVYSADYHSKDETFIFCSGALSEASVIHEFIHHSVHPVVENREDEILCCDFVNFDLDASYSLNGSKTGKLNAFEEYMVRKLTDKILCGDVPKNLDVFFDHEIMNLRTRR</sequence>
<reference evidence="1" key="1">
    <citation type="submission" date="2020-10" db="EMBL/GenBank/DDBJ databases">
        <authorList>
            <person name="Gilroy R."/>
        </authorList>
    </citation>
    <scope>NUCLEOTIDE SEQUENCE</scope>
    <source>
        <strain evidence="1">CHK183-6373</strain>
    </source>
</reference>